<gene>
    <name evidence="2" type="ORF">BDV26DRAFT_263457</name>
</gene>
<dbReference type="OrthoDB" id="5380370at2759"/>
<proteinExistence type="predicted"/>
<reference evidence="2 3" key="1">
    <citation type="submission" date="2019-04" db="EMBL/GenBank/DDBJ databases">
        <title>Friends and foes A comparative genomics studyof 23 Aspergillus species from section Flavi.</title>
        <authorList>
            <consortium name="DOE Joint Genome Institute"/>
            <person name="Kjaerbolling I."/>
            <person name="Vesth T."/>
            <person name="Frisvad J.C."/>
            <person name="Nybo J.L."/>
            <person name="Theobald S."/>
            <person name="Kildgaard S."/>
            <person name="Isbrandt T."/>
            <person name="Kuo A."/>
            <person name="Sato A."/>
            <person name="Lyhne E.K."/>
            <person name="Kogle M.E."/>
            <person name="Wiebenga A."/>
            <person name="Kun R.S."/>
            <person name="Lubbers R.J."/>
            <person name="Makela M.R."/>
            <person name="Barry K."/>
            <person name="Chovatia M."/>
            <person name="Clum A."/>
            <person name="Daum C."/>
            <person name="Haridas S."/>
            <person name="He G."/>
            <person name="LaButti K."/>
            <person name="Lipzen A."/>
            <person name="Mondo S."/>
            <person name="Riley R."/>
            <person name="Salamov A."/>
            <person name="Simmons B.A."/>
            <person name="Magnuson J.K."/>
            <person name="Henrissat B."/>
            <person name="Mortensen U.H."/>
            <person name="Larsen T.O."/>
            <person name="Devries R.P."/>
            <person name="Grigoriev I.V."/>
            <person name="Machida M."/>
            <person name="Baker S.E."/>
            <person name="Andersen M.R."/>
        </authorList>
    </citation>
    <scope>NUCLEOTIDE SEQUENCE [LARGE SCALE GENOMIC DNA]</scope>
    <source>
        <strain evidence="2 3">IBT 29228</strain>
    </source>
</reference>
<evidence type="ECO:0000313" key="3">
    <source>
        <dbReference type="Proteomes" id="UP000326198"/>
    </source>
</evidence>
<evidence type="ECO:0000313" key="2">
    <source>
        <dbReference type="EMBL" id="KAE8377538.1"/>
    </source>
</evidence>
<accession>A0A5N7B7B9</accession>
<feature type="compositionally biased region" description="Polar residues" evidence="1">
    <location>
        <begin position="296"/>
        <end position="309"/>
    </location>
</feature>
<dbReference type="EMBL" id="ML736222">
    <property type="protein sequence ID" value="KAE8377538.1"/>
    <property type="molecule type" value="Genomic_DNA"/>
</dbReference>
<dbReference type="AlphaFoldDB" id="A0A5N7B7B9"/>
<sequence>MHRRANREGGVEKMKAEAHKELDFESLPPALQRKFFSNVERLRLARGDRWDGFHSQCRLARVPRRLPFCTIQGRSYPKSAVKSLNKNRKCHSHKSSFLSTTNKLRKTDSLHLAVQVDSRCFHSLPHKIQQKLFSKEEQNWFHQTQSETRFFDAAGEAPCPLEKANHYQYRLPEVQSSGGNSIAISQSSTLYFDFSDSDSDSDSSSDTNMDNPLYDDFRWFEEDGDLDLRLDEYHTHVAKSISNLPPRERPSFRTAVSFNPGVSSHKSTSAVSRQKIQPLRRSSTFPTAPIDIAARDSSSQPSSTHNQAHLPQFPPPSIATSAQYYQDPEARLKLRVYLASPQNFDEAIEFGFPAVHNERAIPAERIPTKLERNPQMFTGTFLDEDTSGSNEKREGRMNVSRLSYVVYNSRSSEFGCPNLRHRSWLLPPSPSNQQHPDRNREMTLKMTLTRPDLRATVPPSRVDPPLEDNGSHLWGSGEDEQGLVRKMWRKFRKQKC</sequence>
<keyword evidence="3" id="KW-1185">Reference proteome</keyword>
<feature type="region of interest" description="Disordered" evidence="1">
    <location>
        <begin position="258"/>
        <end position="280"/>
    </location>
</feature>
<feature type="region of interest" description="Disordered" evidence="1">
    <location>
        <begin position="294"/>
        <end position="320"/>
    </location>
</feature>
<organism evidence="2 3">
    <name type="scientific">Aspergillus bertholletiae</name>
    <dbReference type="NCBI Taxonomy" id="1226010"/>
    <lineage>
        <taxon>Eukaryota</taxon>
        <taxon>Fungi</taxon>
        <taxon>Dikarya</taxon>
        <taxon>Ascomycota</taxon>
        <taxon>Pezizomycotina</taxon>
        <taxon>Eurotiomycetes</taxon>
        <taxon>Eurotiomycetidae</taxon>
        <taxon>Eurotiales</taxon>
        <taxon>Aspergillaceae</taxon>
        <taxon>Aspergillus</taxon>
        <taxon>Aspergillus subgen. Circumdati</taxon>
    </lineage>
</organism>
<name>A0A5N7B7B9_9EURO</name>
<dbReference type="Proteomes" id="UP000326198">
    <property type="component" value="Unassembled WGS sequence"/>
</dbReference>
<evidence type="ECO:0000256" key="1">
    <source>
        <dbReference type="SAM" id="MobiDB-lite"/>
    </source>
</evidence>
<feature type="region of interest" description="Disordered" evidence="1">
    <location>
        <begin position="454"/>
        <end position="479"/>
    </location>
</feature>
<protein>
    <submittedName>
        <fullName evidence="2">Uncharacterized protein</fullName>
    </submittedName>
</protein>